<keyword evidence="6" id="KW-0804">Transcription</keyword>
<dbReference type="InterPro" id="IPR002092">
    <property type="entry name" value="DNA-dir_Rpol_phage-type"/>
</dbReference>
<name>A0A974AGR2_9BRAD</name>
<dbReference type="EMBL" id="JABWSX010000001">
    <property type="protein sequence ID" value="NVL07753.1"/>
    <property type="molecule type" value="Genomic_DNA"/>
</dbReference>
<dbReference type="Pfam" id="PF00940">
    <property type="entry name" value="RNA_pol"/>
    <property type="match status" value="1"/>
</dbReference>
<dbReference type="GO" id="GO:0003677">
    <property type="term" value="F:DNA binding"/>
    <property type="evidence" value="ECO:0007669"/>
    <property type="project" value="InterPro"/>
</dbReference>
<evidence type="ECO:0000256" key="3">
    <source>
        <dbReference type="ARBA" id="ARBA00022478"/>
    </source>
</evidence>
<dbReference type="EC" id="2.7.7.6" evidence="2"/>
<sequence length="870" mass="96681">MDATALPETLKITQELPREIVTAIAKHDLRNLRNLERVGYGATTEGTALTKRNLTKLADAVRAALETKAETRGNPQEAKMLKVVRGLDRDVIALAVLHSALHSLGKQETQLETTLAVGAALAGECWAAGLIQSDAARAKSIARRVKQRHSSASVRLMAAKKEAAQSYKRRDGTQVNAYEQREWPSVQRTCAGTWGLNLLTTALSDMFRWREETEPGPKGTLVATRYLELTEEAEAFVDAALTHSRTSRPVWFASKELPKAWDAFNGCGSPDPRVSGATSFLRTRYKATAAAGRAAVKSGQLQPALDGVNTLQSVAWTLNTEMFDLITECYNRGIAVKGLPSIHPVKPLPRCPDEEWAQMDAGQRKLRKMRKDELRLLANEAKCNRRMFETDMTEARELAVVAKFYTPMNCDWRGRIYSLSHFNFQREDRVRALFLFAQGEPIGVDGLRWLKMHVANCGALNKIDKRPIAERVQWCDDNILLLEDIARRPLLNTEWTKADKPFLFLAACKELCRAISQGPSYECSLPVSFDGSCSGLQHLSAMTRASEGSLVNLTPNELPQDIYATVAELVNKRLVVALTTEPENSCDDKEVLAAARQRELAQLFLDYKIGRGDCKRGVMTYAYSSKKFGMACQLQTDLMKPLAREVLEGKRAVHPFAPWEQGSEERPSAAARFLADHIFEAIEQIVHKPSEAMKYLQKLAKALAHEGKPLRWTTPVGIPWINRYHDPVTKRVELWLNDGGVSVRSQLTVAVDDKPEINKDKASNGVAPNFVHALDAAHLLLVANAARNRGIISIATVHDSFGCLPSRATEFNAIIREQFAEMYETHDVLAEILAQARLDLTDDNCDRLPDAISPGPLNLKDILNAPFAFA</sequence>
<accession>A0A974AGR2</accession>
<dbReference type="Gene3D" id="1.10.287.280">
    <property type="match status" value="1"/>
</dbReference>
<dbReference type="PANTHER" id="PTHR10102">
    <property type="entry name" value="DNA-DIRECTED RNA POLYMERASE, MITOCHONDRIAL"/>
    <property type="match status" value="1"/>
</dbReference>
<evidence type="ECO:0000256" key="2">
    <source>
        <dbReference type="ARBA" id="ARBA00012418"/>
    </source>
</evidence>
<dbReference type="PROSITE" id="PS00900">
    <property type="entry name" value="RNA_POL_PHAGE_1"/>
    <property type="match status" value="1"/>
</dbReference>
<comment type="catalytic activity">
    <reaction evidence="7">
        <text>RNA(n) + a ribonucleoside 5'-triphosphate = RNA(n+1) + diphosphate</text>
        <dbReference type="Rhea" id="RHEA:21248"/>
        <dbReference type="Rhea" id="RHEA-COMP:14527"/>
        <dbReference type="Rhea" id="RHEA-COMP:17342"/>
        <dbReference type="ChEBI" id="CHEBI:33019"/>
        <dbReference type="ChEBI" id="CHEBI:61557"/>
        <dbReference type="ChEBI" id="CHEBI:140395"/>
        <dbReference type="EC" id="2.7.7.6"/>
    </reaction>
</comment>
<reference evidence="9" key="1">
    <citation type="submission" date="2020-06" db="EMBL/GenBank/DDBJ databases">
        <title>Whole Genome Sequence of Bradyrhizobium sp. Strain 66S1MB.</title>
        <authorList>
            <person name="Bromfield E."/>
            <person name="Cloutier S."/>
        </authorList>
    </citation>
    <scope>NUCLEOTIDE SEQUENCE</scope>
    <source>
        <strain evidence="9">66S1MB</strain>
    </source>
</reference>
<dbReference type="Gene3D" id="1.10.150.20">
    <property type="entry name" value="5' to 3' exonuclease, C-terminal subdomain"/>
    <property type="match status" value="1"/>
</dbReference>
<dbReference type="Gene3D" id="1.10.1320.10">
    <property type="entry name" value="DNA-directed RNA polymerase, N-terminal domain"/>
    <property type="match status" value="1"/>
</dbReference>
<dbReference type="PANTHER" id="PTHR10102:SF0">
    <property type="entry name" value="DNA-DIRECTED RNA POLYMERASE, MITOCHONDRIAL"/>
    <property type="match status" value="1"/>
</dbReference>
<evidence type="ECO:0000256" key="1">
    <source>
        <dbReference type="ARBA" id="ARBA00009493"/>
    </source>
</evidence>
<keyword evidence="4" id="KW-0808">Transferase</keyword>
<dbReference type="PROSITE" id="PS00489">
    <property type="entry name" value="RNA_POL_PHAGE_2"/>
    <property type="match status" value="1"/>
</dbReference>
<dbReference type="SUPFAM" id="SSF56672">
    <property type="entry name" value="DNA/RNA polymerases"/>
    <property type="match status" value="1"/>
</dbReference>
<gene>
    <name evidence="9" type="ORF">HU230_18800</name>
</gene>
<dbReference type="GO" id="GO:0003899">
    <property type="term" value="F:DNA-directed RNA polymerase activity"/>
    <property type="evidence" value="ECO:0007669"/>
    <property type="project" value="UniProtKB-EC"/>
</dbReference>
<dbReference type="AlphaFoldDB" id="A0A974AGR2"/>
<comment type="similarity">
    <text evidence="1">Belongs to the phage and mitochondrial RNA polymerase family.</text>
</comment>
<evidence type="ECO:0000256" key="5">
    <source>
        <dbReference type="ARBA" id="ARBA00022695"/>
    </source>
</evidence>
<dbReference type="GO" id="GO:0006351">
    <property type="term" value="P:DNA-templated transcription"/>
    <property type="evidence" value="ECO:0007669"/>
    <property type="project" value="InterPro"/>
</dbReference>
<evidence type="ECO:0000313" key="9">
    <source>
        <dbReference type="EMBL" id="NVL07753.1"/>
    </source>
</evidence>
<protein>
    <recommendedName>
        <fullName evidence="2">DNA-directed RNA polymerase</fullName>
        <ecNumber evidence="2">2.7.7.6</ecNumber>
    </recommendedName>
</protein>
<feature type="domain" description="DNA-directed RNA polymerase C-terminal" evidence="8">
    <location>
        <begin position="441"/>
        <end position="838"/>
    </location>
</feature>
<dbReference type="InterPro" id="IPR043502">
    <property type="entry name" value="DNA/RNA_pol_sf"/>
</dbReference>
<organism evidence="9">
    <name type="scientific">Bradyrhizobium quebecense</name>
    <dbReference type="NCBI Taxonomy" id="2748629"/>
    <lineage>
        <taxon>Bacteria</taxon>
        <taxon>Pseudomonadati</taxon>
        <taxon>Pseudomonadota</taxon>
        <taxon>Alphaproteobacteria</taxon>
        <taxon>Hyphomicrobiales</taxon>
        <taxon>Nitrobacteraceae</taxon>
        <taxon>Bradyrhizobium</taxon>
    </lineage>
</organism>
<comment type="caution">
    <text evidence="9">The sequence shown here is derived from an EMBL/GenBank/DDBJ whole genome shotgun (WGS) entry which is preliminary data.</text>
</comment>
<dbReference type="InterPro" id="IPR046950">
    <property type="entry name" value="DNA-dir_Rpol_C_phage-type"/>
</dbReference>
<dbReference type="GO" id="GO:0000428">
    <property type="term" value="C:DNA-directed RNA polymerase complex"/>
    <property type="evidence" value="ECO:0007669"/>
    <property type="project" value="UniProtKB-KW"/>
</dbReference>
<keyword evidence="5" id="KW-0548">Nucleotidyltransferase</keyword>
<dbReference type="InterPro" id="IPR037159">
    <property type="entry name" value="RNA_POL_N_sf"/>
</dbReference>
<evidence type="ECO:0000256" key="6">
    <source>
        <dbReference type="ARBA" id="ARBA00023163"/>
    </source>
</evidence>
<proteinExistence type="inferred from homology"/>
<evidence type="ECO:0000256" key="7">
    <source>
        <dbReference type="ARBA" id="ARBA00048552"/>
    </source>
</evidence>
<evidence type="ECO:0000259" key="8">
    <source>
        <dbReference type="Pfam" id="PF00940"/>
    </source>
</evidence>
<dbReference type="RefSeq" id="WP_176531372.1">
    <property type="nucleotide sequence ID" value="NZ_CP088022.1"/>
</dbReference>
<evidence type="ECO:0000256" key="4">
    <source>
        <dbReference type="ARBA" id="ARBA00022679"/>
    </source>
</evidence>
<keyword evidence="3" id="KW-0240">DNA-directed RNA polymerase</keyword>